<proteinExistence type="predicted"/>
<dbReference type="Proteomes" id="UP000242881">
    <property type="component" value="Unassembled WGS sequence"/>
</dbReference>
<name>A0A2J6WKU7_9BACT</name>
<protein>
    <recommendedName>
        <fullName evidence="4">PepSY domain-containing protein</fullName>
    </recommendedName>
</protein>
<feature type="chain" id="PRO_5014324621" description="PepSY domain-containing protein" evidence="1">
    <location>
        <begin position="21"/>
        <end position="129"/>
    </location>
</feature>
<dbReference type="RefSeq" id="WP_424604540.1">
    <property type="nucleotide sequence ID" value="NZ_JBNAVA010000001.1"/>
</dbReference>
<sequence>MKKLLTGTAILAILAGTVFAYGPYGYGPGKGNGFQRPCQMGQGMGPGMMAGKGFGPGANATNAVTEENATKTAENFISQNLKGYKIENKQKIQVPRGTAYFFTVSDGKNKFQVHVNPFGYVRGPIPISQ</sequence>
<evidence type="ECO:0000313" key="2">
    <source>
        <dbReference type="EMBL" id="PMP71016.1"/>
    </source>
</evidence>
<gene>
    <name evidence="2" type="ORF">C0187_04690</name>
</gene>
<comment type="caution">
    <text evidence="2">The sequence shown here is derived from an EMBL/GenBank/DDBJ whole genome shotgun (WGS) entry which is preliminary data.</text>
</comment>
<organism evidence="2 3">
    <name type="scientific">Calditerrivibrio nitroreducens</name>
    <dbReference type="NCBI Taxonomy" id="477976"/>
    <lineage>
        <taxon>Bacteria</taxon>
        <taxon>Pseudomonadati</taxon>
        <taxon>Deferribacterota</taxon>
        <taxon>Deferribacteres</taxon>
        <taxon>Deferribacterales</taxon>
        <taxon>Calditerrivibrionaceae</taxon>
    </lineage>
</organism>
<dbReference type="EMBL" id="PNIN01000047">
    <property type="protein sequence ID" value="PMP71016.1"/>
    <property type="molecule type" value="Genomic_DNA"/>
</dbReference>
<feature type="signal peptide" evidence="1">
    <location>
        <begin position="1"/>
        <end position="20"/>
    </location>
</feature>
<evidence type="ECO:0000256" key="1">
    <source>
        <dbReference type="SAM" id="SignalP"/>
    </source>
</evidence>
<keyword evidence="1" id="KW-0732">Signal</keyword>
<dbReference type="AlphaFoldDB" id="A0A2J6WKU7"/>
<evidence type="ECO:0000313" key="3">
    <source>
        <dbReference type="Proteomes" id="UP000242881"/>
    </source>
</evidence>
<reference evidence="2 3" key="1">
    <citation type="submission" date="2018-01" db="EMBL/GenBank/DDBJ databases">
        <title>Metagenomic assembled genomes from two thermal pools in the Uzon Caldera, Kamchatka, Russia.</title>
        <authorList>
            <person name="Wilkins L."/>
            <person name="Ettinger C."/>
        </authorList>
    </citation>
    <scope>NUCLEOTIDE SEQUENCE [LARGE SCALE GENOMIC DNA]</scope>
    <source>
        <strain evidence="2">ZAV-05</strain>
    </source>
</reference>
<evidence type="ECO:0008006" key="4">
    <source>
        <dbReference type="Google" id="ProtNLM"/>
    </source>
</evidence>
<accession>A0A2J6WKU7</accession>